<feature type="region of interest" description="Disordered" evidence="1">
    <location>
        <begin position="926"/>
        <end position="1022"/>
    </location>
</feature>
<reference evidence="3 4" key="1">
    <citation type="submission" date="2019-10" db="EMBL/GenBank/DDBJ databases">
        <authorList>
            <person name="Nie G."/>
            <person name="Ming H."/>
            <person name="Yi B."/>
        </authorList>
    </citation>
    <scope>NUCLEOTIDE SEQUENCE [LARGE SCALE GENOMIC DNA]</scope>
    <source>
        <strain evidence="3 4">CFH 90414</strain>
    </source>
</reference>
<feature type="transmembrane region" description="Helical" evidence="2">
    <location>
        <begin position="408"/>
        <end position="432"/>
    </location>
</feature>
<feature type="transmembrane region" description="Helical" evidence="2">
    <location>
        <begin position="491"/>
        <end position="514"/>
    </location>
</feature>
<name>A0A6I2F8K7_9MICO</name>
<dbReference type="InterPro" id="IPR050834">
    <property type="entry name" value="Glycosyltransf_2"/>
</dbReference>
<dbReference type="Pfam" id="PF13641">
    <property type="entry name" value="Glyco_tranf_2_3"/>
    <property type="match status" value="1"/>
</dbReference>
<evidence type="ECO:0000256" key="2">
    <source>
        <dbReference type="SAM" id="Phobius"/>
    </source>
</evidence>
<feature type="transmembrane region" description="Helical" evidence="2">
    <location>
        <begin position="625"/>
        <end position="645"/>
    </location>
</feature>
<protein>
    <submittedName>
        <fullName evidence="3">Glycosyltransferase</fullName>
    </submittedName>
</protein>
<feature type="compositionally biased region" description="Basic and acidic residues" evidence="1">
    <location>
        <begin position="926"/>
        <end position="938"/>
    </location>
</feature>
<sequence>MFPRVTAILVVHRGGDRLRRTLAAIDAQQQAPDELIVVLDDADASADELIPESASHVVRLSTRASFGEAVRAADRVLEAPADERAALWLLAEDSAPAPDALATLVATLETERSVAVAGPKLMRWDAPDRIAHLGRSITRFGRTIDLVADELDQGQHDEVSDVLGLDPAGLLVRHAVWRSLGGFDPGLPVADDALDFSLRARLAGHRVSVVPAARVDVAETGVAGQAVGRGRTARRARRIARSAELHRRLVYAPALVMPLHWLSLLPLALVRSIGLLLLKAPGAIAGEFAAALGAMFAFGRVARARGTLRRGKTVGWSAIAPLRVPPDEVRRRRRAAAEARRARARGRSEDLQFLGTGGGWVLLGSLVASVVLLPWLLAAAGVAGGALAPLSSDLGELWANAAYGWRDVGAGFVGAADPFAGILAVLGSITFWSPSYAMVLLWLIAVPAAALGAWFAASRLTERGAVRTFAAIAWVAAPPFLVAIGDGRPGAVLAHALLGWLVFAALGAATSWASAATASLLFAAVVAAAPSLTPALLLGWVVAMAVSGRAAIRYLLVPLPALALAAPLIWDQVQRGTPLGLLADAGLPVPSAVPAPGWLALGFPGGSDGAWGVVVSWLGFPWEPIWPAIGLVAPLVLLAAASVAAGRRRLRAALLALAAAAAGFATAVAAAHVSVATTGADAVAIWTGAGQSLAWFGLVIAAVVALDAMRRGAAGVGAIAWIAAVVLVLPLAASLVSGRVPVGPAAERELPAVVVAEADDDPRVATLRLAPLEDGSLRAWLEHGAGTTLDDASTLDATRRGLTDDEERLAELAGNLASRSGFDAEAAVTEFGTTFVLLAPGDESDGRRAAATAERARAALDGNAALTPVAETAFGTLWRFRDAPSPAPAAAIPADAGGSATVVWTVVQLVVLGAALLLSIPAGVGREADRRAVREPRTRRPRRPRRRTVVEVPPGAADAPTEPDAPVEEPLEPDGPAEEPDAPAEPDGPAEELDAPAEPDASDRSDPSEPEAPEAPKGDDRG</sequence>
<evidence type="ECO:0000313" key="3">
    <source>
        <dbReference type="EMBL" id="MRG60584.1"/>
    </source>
</evidence>
<accession>A0A6I2F8K7</accession>
<feature type="transmembrane region" description="Helical" evidence="2">
    <location>
        <begin position="652"/>
        <end position="671"/>
    </location>
</feature>
<keyword evidence="2" id="KW-0472">Membrane</keyword>
<feature type="transmembrane region" description="Helical" evidence="2">
    <location>
        <begin position="282"/>
        <end position="302"/>
    </location>
</feature>
<feature type="transmembrane region" description="Helical" evidence="2">
    <location>
        <begin position="550"/>
        <end position="570"/>
    </location>
</feature>
<dbReference type="SUPFAM" id="SSF53448">
    <property type="entry name" value="Nucleotide-diphospho-sugar transferases"/>
    <property type="match status" value="1"/>
</dbReference>
<feature type="compositionally biased region" description="Acidic residues" evidence="1">
    <location>
        <begin position="965"/>
        <end position="997"/>
    </location>
</feature>
<gene>
    <name evidence="3" type="ORF">GE115_12005</name>
</gene>
<feature type="transmembrane region" description="Helical" evidence="2">
    <location>
        <begin position="439"/>
        <end position="458"/>
    </location>
</feature>
<dbReference type="EMBL" id="WJIF01000006">
    <property type="protein sequence ID" value="MRG60584.1"/>
    <property type="molecule type" value="Genomic_DNA"/>
</dbReference>
<evidence type="ECO:0000313" key="4">
    <source>
        <dbReference type="Proteomes" id="UP000431080"/>
    </source>
</evidence>
<dbReference type="GO" id="GO:0016740">
    <property type="term" value="F:transferase activity"/>
    <property type="evidence" value="ECO:0007669"/>
    <property type="project" value="UniProtKB-KW"/>
</dbReference>
<keyword evidence="3" id="KW-0808">Transferase</keyword>
<keyword evidence="2" id="KW-0812">Transmembrane</keyword>
<feature type="transmembrane region" description="Helical" evidence="2">
    <location>
        <begin position="360"/>
        <end position="388"/>
    </location>
</feature>
<dbReference type="PANTHER" id="PTHR43685:SF3">
    <property type="entry name" value="SLR2126 PROTEIN"/>
    <property type="match status" value="1"/>
</dbReference>
<feature type="transmembrane region" description="Helical" evidence="2">
    <location>
        <begin position="902"/>
        <end position="924"/>
    </location>
</feature>
<comment type="caution">
    <text evidence="3">The sequence shown here is derived from an EMBL/GenBank/DDBJ whole genome shotgun (WGS) entry which is preliminary data.</text>
</comment>
<keyword evidence="4" id="KW-1185">Reference proteome</keyword>
<dbReference type="Gene3D" id="3.90.550.10">
    <property type="entry name" value="Spore Coat Polysaccharide Biosynthesis Protein SpsA, Chain A"/>
    <property type="match status" value="1"/>
</dbReference>
<dbReference type="RefSeq" id="WP_153685024.1">
    <property type="nucleotide sequence ID" value="NZ_WJIF01000006.1"/>
</dbReference>
<dbReference type="AlphaFoldDB" id="A0A6I2F8K7"/>
<feature type="transmembrane region" description="Helical" evidence="2">
    <location>
        <begin position="464"/>
        <end position="484"/>
    </location>
</feature>
<dbReference type="Proteomes" id="UP000431080">
    <property type="component" value="Unassembled WGS sequence"/>
</dbReference>
<evidence type="ECO:0000256" key="1">
    <source>
        <dbReference type="SAM" id="MobiDB-lite"/>
    </source>
</evidence>
<feature type="transmembrane region" description="Helical" evidence="2">
    <location>
        <begin position="713"/>
        <end position="733"/>
    </location>
</feature>
<feature type="transmembrane region" description="Helical" evidence="2">
    <location>
        <begin position="520"/>
        <end position="543"/>
    </location>
</feature>
<feature type="transmembrane region" description="Helical" evidence="2">
    <location>
        <begin position="249"/>
        <end position="270"/>
    </location>
</feature>
<feature type="transmembrane region" description="Helical" evidence="2">
    <location>
        <begin position="683"/>
        <end position="706"/>
    </location>
</feature>
<organism evidence="3 4">
    <name type="scientific">Agromyces agglutinans</name>
    <dbReference type="NCBI Taxonomy" id="2662258"/>
    <lineage>
        <taxon>Bacteria</taxon>
        <taxon>Bacillati</taxon>
        <taxon>Actinomycetota</taxon>
        <taxon>Actinomycetes</taxon>
        <taxon>Micrococcales</taxon>
        <taxon>Microbacteriaceae</taxon>
        <taxon>Agromyces</taxon>
    </lineage>
</organism>
<proteinExistence type="predicted"/>
<dbReference type="PANTHER" id="PTHR43685">
    <property type="entry name" value="GLYCOSYLTRANSFERASE"/>
    <property type="match status" value="1"/>
</dbReference>
<dbReference type="InterPro" id="IPR029044">
    <property type="entry name" value="Nucleotide-diphossugar_trans"/>
</dbReference>
<keyword evidence="2" id="KW-1133">Transmembrane helix</keyword>